<comment type="caution">
    <text evidence="2">The sequence shown here is derived from an EMBL/GenBank/DDBJ whole genome shotgun (WGS) entry which is preliminary data.</text>
</comment>
<keyword evidence="3" id="KW-1185">Reference proteome</keyword>
<reference evidence="2" key="1">
    <citation type="submission" date="2020-11" db="EMBL/GenBank/DDBJ databases">
        <title>Nocardia NEAU-351.nov., a novel actinomycete isolated from the cow dung.</title>
        <authorList>
            <person name="Zhang X."/>
        </authorList>
    </citation>
    <scope>NUCLEOTIDE SEQUENCE</scope>
    <source>
        <strain evidence="2">NEAU-351</strain>
    </source>
</reference>
<evidence type="ECO:0000313" key="3">
    <source>
        <dbReference type="Proteomes" id="UP000655751"/>
    </source>
</evidence>
<gene>
    <name evidence="2" type="ORF">IT779_29695</name>
</gene>
<protein>
    <submittedName>
        <fullName evidence="2">ANTAR domain-containing protein</fullName>
    </submittedName>
</protein>
<dbReference type="Pfam" id="PF03861">
    <property type="entry name" value="ANTAR"/>
    <property type="match status" value="1"/>
</dbReference>
<dbReference type="PROSITE" id="PS50921">
    <property type="entry name" value="ANTAR"/>
    <property type="match status" value="1"/>
</dbReference>
<dbReference type="RefSeq" id="WP_196152759.1">
    <property type="nucleotide sequence ID" value="NZ_JADMLG010000015.1"/>
</dbReference>
<evidence type="ECO:0000313" key="2">
    <source>
        <dbReference type="EMBL" id="MBH0780454.1"/>
    </source>
</evidence>
<dbReference type="GO" id="GO:0003723">
    <property type="term" value="F:RNA binding"/>
    <property type="evidence" value="ECO:0007669"/>
    <property type="project" value="InterPro"/>
</dbReference>
<name>A0A931N612_9NOCA</name>
<dbReference type="InterPro" id="IPR036388">
    <property type="entry name" value="WH-like_DNA-bd_sf"/>
</dbReference>
<proteinExistence type="predicted"/>
<sequence>MEEPLSIDETAAAVLRRIVAARESIEQAKGAIMLAYGLDPTQAFAVLRTASQETNHKVRHVAADVVAVLPNLGTPRCSLESVRAHLDHVLYGVSDDSPTT</sequence>
<dbReference type="SUPFAM" id="SSF52172">
    <property type="entry name" value="CheY-like"/>
    <property type="match status" value="1"/>
</dbReference>
<dbReference type="SMART" id="SM01012">
    <property type="entry name" value="ANTAR"/>
    <property type="match status" value="1"/>
</dbReference>
<dbReference type="Proteomes" id="UP000655751">
    <property type="component" value="Unassembled WGS sequence"/>
</dbReference>
<evidence type="ECO:0000259" key="1">
    <source>
        <dbReference type="PROSITE" id="PS50921"/>
    </source>
</evidence>
<dbReference type="Gene3D" id="1.10.10.10">
    <property type="entry name" value="Winged helix-like DNA-binding domain superfamily/Winged helix DNA-binding domain"/>
    <property type="match status" value="1"/>
</dbReference>
<dbReference type="InterPro" id="IPR011006">
    <property type="entry name" value="CheY-like_superfamily"/>
</dbReference>
<dbReference type="AlphaFoldDB" id="A0A931N612"/>
<feature type="domain" description="ANTAR" evidence="1">
    <location>
        <begin position="5"/>
        <end position="66"/>
    </location>
</feature>
<organism evidence="2 3">
    <name type="scientific">Nocardia bovistercoris</name>
    <dbReference type="NCBI Taxonomy" id="2785916"/>
    <lineage>
        <taxon>Bacteria</taxon>
        <taxon>Bacillati</taxon>
        <taxon>Actinomycetota</taxon>
        <taxon>Actinomycetes</taxon>
        <taxon>Mycobacteriales</taxon>
        <taxon>Nocardiaceae</taxon>
        <taxon>Nocardia</taxon>
    </lineage>
</organism>
<dbReference type="InterPro" id="IPR005561">
    <property type="entry name" value="ANTAR"/>
</dbReference>
<dbReference type="EMBL" id="JADMLG010000015">
    <property type="protein sequence ID" value="MBH0780454.1"/>
    <property type="molecule type" value="Genomic_DNA"/>
</dbReference>
<accession>A0A931N612</accession>